<evidence type="ECO:0000313" key="6">
    <source>
        <dbReference type="EMBL" id="KAG5678087.1"/>
    </source>
</evidence>
<feature type="domain" description="Cathepsin propeptide inhibitor" evidence="5">
    <location>
        <begin position="30"/>
        <end position="90"/>
    </location>
</feature>
<dbReference type="SMART" id="SM00848">
    <property type="entry name" value="Inhibitor_I29"/>
    <property type="match status" value="1"/>
</dbReference>
<evidence type="ECO:0000256" key="2">
    <source>
        <dbReference type="ARBA" id="ARBA00023157"/>
    </source>
</evidence>
<comment type="caution">
    <text evidence="6">The sequence shown here is derived from an EMBL/GenBank/DDBJ whole genome shotgun (WGS) entry which is preliminary data.</text>
</comment>
<dbReference type="InterPro" id="IPR013201">
    <property type="entry name" value="Prot_inhib_I29"/>
</dbReference>
<dbReference type="Pfam" id="PF00112">
    <property type="entry name" value="Peptidase_C1"/>
    <property type="match status" value="1"/>
</dbReference>
<dbReference type="PANTHER" id="PTHR12411">
    <property type="entry name" value="CYSTEINE PROTEASE FAMILY C1-RELATED"/>
    <property type="match status" value="1"/>
</dbReference>
<proteinExistence type="inferred from homology"/>
<keyword evidence="3" id="KW-0732">Signal</keyword>
<comment type="similarity">
    <text evidence="1">Belongs to the peptidase C1 family.</text>
</comment>
<dbReference type="AlphaFoldDB" id="A0A9J6C804"/>
<dbReference type="InterPro" id="IPR025660">
    <property type="entry name" value="Pept_his_AS"/>
</dbReference>
<dbReference type="InterPro" id="IPR038765">
    <property type="entry name" value="Papain-like_cys_pep_sf"/>
</dbReference>
<dbReference type="InterPro" id="IPR013128">
    <property type="entry name" value="Peptidase_C1A"/>
</dbReference>
<dbReference type="PROSITE" id="PS00639">
    <property type="entry name" value="THIOL_PROTEASE_HIS"/>
    <property type="match status" value="1"/>
</dbReference>
<protein>
    <submittedName>
        <fullName evidence="6">Uncharacterized protein</fullName>
    </submittedName>
</protein>
<dbReference type="GO" id="GO:0006508">
    <property type="term" value="P:proteolysis"/>
    <property type="evidence" value="ECO:0007669"/>
    <property type="project" value="InterPro"/>
</dbReference>
<sequence>MKFFVVAIFALYGAALVSSALTPEEEEKIFDHWLRKHNVKVPHNEAYNKWRANVIKKLNKIEEHNENFRSGKVGFEQVLNDLSHLSPEELKATKHGIVIPDNYKHDADKVAPVVTRSKRADIPAYWNWADKGIVQPVQYQKCSDCYAFASTGVIEAHACRYQGQCSKLSEQESLECTNQCNGGWDEYVYNYSKNNGGLTLLSNHQYTVPKLAQCASDIKRNPRAPRTKVVDWKIMPNDTYTIMHHLYNVGPMFVVVHIYDNFYHLGGGIYDAPDTPTKTWHAIQLVGYGTENGKDYWIVKNSWGTNWGVNGYGKLIRGRDIINIESTKVSYPIIGS</sequence>
<dbReference type="CDD" id="cd02248">
    <property type="entry name" value="Peptidase_C1A"/>
    <property type="match status" value="1"/>
</dbReference>
<dbReference type="PROSITE" id="PS00640">
    <property type="entry name" value="THIOL_PROTEASE_ASN"/>
    <property type="match status" value="1"/>
</dbReference>
<dbReference type="EMBL" id="JADBJN010000002">
    <property type="protein sequence ID" value="KAG5678087.1"/>
    <property type="molecule type" value="Genomic_DNA"/>
</dbReference>
<evidence type="ECO:0000256" key="1">
    <source>
        <dbReference type="ARBA" id="ARBA00008455"/>
    </source>
</evidence>
<organism evidence="6 7">
    <name type="scientific">Polypedilum vanderplanki</name>
    <name type="common">Sleeping chironomid midge</name>
    <dbReference type="NCBI Taxonomy" id="319348"/>
    <lineage>
        <taxon>Eukaryota</taxon>
        <taxon>Metazoa</taxon>
        <taxon>Ecdysozoa</taxon>
        <taxon>Arthropoda</taxon>
        <taxon>Hexapoda</taxon>
        <taxon>Insecta</taxon>
        <taxon>Pterygota</taxon>
        <taxon>Neoptera</taxon>
        <taxon>Endopterygota</taxon>
        <taxon>Diptera</taxon>
        <taxon>Nematocera</taxon>
        <taxon>Chironomoidea</taxon>
        <taxon>Chironomidae</taxon>
        <taxon>Chironominae</taxon>
        <taxon>Polypedilum</taxon>
        <taxon>Polypedilum</taxon>
    </lineage>
</organism>
<dbReference type="Pfam" id="PF08246">
    <property type="entry name" value="Inhibitor_I29"/>
    <property type="match status" value="1"/>
</dbReference>
<gene>
    <name evidence="6" type="ORF">PVAND_007789</name>
</gene>
<keyword evidence="2" id="KW-1015">Disulfide bond</keyword>
<dbReference type="Gene3D" id="3.90.70.10">
    <property type="entry name" value="Cysteine proteinases"/>
    <property type="match status" value="1"/>
</dbReference>
<evidence type="ECO:0000259" key="5">
    <source>
        <dbReference type="SMART" id="SM00848"/>
    </source>
</evidence>
<evidence type="ECO:0000313" key="7">
    <source>
        <dbReference type="Proteomes" id="UP001107558"/>
    </source>
</evidence>
<feature type="domain" description="Peptidase C1A papain C-terminal" evidence="4">
    <location>
        <begin position="122"/>
        <end position="333"/>
    </location>
</feature>
<dbReference type="InterPro" id="IPR000668">
    <property type="entry name" value="Peptidase_C1A_C"/>
</dbReference>
<keyword evidence="7" id="KW-1185">Reference proteome</keyword>
<dbReference type="InterPro" id="IPR039417">
    <property type="entry name" value="Peptidase_C1A_papain-like"/>
</dbReference>
<dbReference type="InterPro" id="IPR025661">
    <property type="entry name" value="Pept_asp_AS"/>
</dbReference>
<evidence type="ECO:0000256" key="3">
    <source>
        <dbReference type="SAM" id="SignalP"/>
    </source>
</evidence>
<reference evidence="6" key="1">
    <citation type="submission" date="2021-03" db="EMBL/GenBank/DDBJ databases">
        <title>Chromosome level genome of the anhydrobiotic midge Polypedilum vanderplanki.</title>
        <authorList>
            <person name="Yoshida Y."/>
            <person name="Kikawada T."/>
            <person name="Gusev O."/>
        </authorList>
    </citation>
    <scope>NUCLEOTIDE SEQUENCE</scope>
    <source>
        <strain evidence="6">NIAS01</strain>
        <tissue evidence="6">Whole body or cell culture</tissue>
    </source>
</reference>
<feature type="signal peptide" evidence="3">
    <location>
        <begin position="1"/>
        <end position="19"/>
    </location>
</feature>
<dbReference type="PRINTS" id="PR00705">
    <property type="entry name" value="PAPAIN"/>
</dbReference>
<dbReference type="Proteomes" id="UP001107558">
    <property type="component" value="Chromosome 2"/>
</dbReference>
<feature type="chain" id="PRO_5039889688" evidence="3">
    <location>
        <begin position="20"/>
        <end position="336"/>
    </location>
</feature>
<evidence type="ECO:0000259" key="4">
    <source>
        <dbReference type="SMART" id="SM00645"/>
    </source>
</evidence>
<dbReference type="SUPFAM" id="SSF54001">
    <property type="entry name" value="Cysteine proteinases"/>
    <property type="match status" value="1"/>
</dbReference>
<accession>A0A9J6C804</accession>
<dbReference type="GO" id="GO:0008234">
    <property type="term" value="F:cysteine-type peptidase activity"/>
    <property type="evidence" value="ECO:0007669"/>
    <property type="project" value="InterPro"/>
</dbReference>
<name>A0A9J6C804_POLVA</name>
<dbReference type="SMART" id="SM00645">
    <property type="entry name" value="Pept_C1"/>
    <property type="match status" value="1"/>
</dbReference>
<dbReference type="OrthoDB" id="3789175at2759"/>